<dbReference type="InterPro" id="IPR002347">
    <property type="entry name" value="SDR_fam"/>
</dbReference>
<feature type="non-terminal residue" evidence="1">
    <location>
        <position position="41"/>
    </location>
</feature>
<accession>A0A820P1E5</accession>
<dbReference type="EMBL" id="CAJOAY010027316">
    <property type="protein sequence ID" value="CAF4397676.1"/>
    <property type="molecule type" value="Genomic_DNA"/>
</dbReference>
<dbReference type="Pfam" id="PF00106">
    <property type="entry name" value="adh_short"/>
    <property type="match status" value="1"/>
</dbReference>
<reference evidence="1" key="1">
    <citation type="submission" date="2021-02" db="EMBL/GenBank/DDBJ databases">
        <authorList>
            <person name="Nowell W R."/>
        </authorList>
    </citation>
    <scope>NUCLEOTIDE SEQUENCE</scope>
</reference>
<evidence type="ECO:0000313" key="1">
    <source>
        <dbReference type="EMBL" id="CAF4397676.1"/>
    </source>
</evidence>
<dbReference type="Gene3D" id="3.40.50.720">
    <property type="entry name" value="NAD(P)-binding Rossmann-like Domain"/>
    <property type="match status" value="1"/>
</dbReference>
<name>A0A820P1E5_9BILA</name>
<organism evidence="1 2">
    <name type="scientific">Adineta steineri</name>
    <dbReference type="NCBI Taxonomy" id="433720"/>
    <lineage>
        <taxon>Eukaryota</taxon>
        <taxon>Metazoa</taxon>
        <taxon>Spiralia</taxon>
        <taxon>Gnathifera</taxon>
        <taxon>Rotifera</taxon>
        <taxon>Eurotatoria</taxon>
        <taxon>Bdelloidea</taxon>
        <taxon>Adinetida</taxon>
        <taxon>Adinetidae</taxon>
        <taxon>Adineta</taxon>
    </lineage>
</organism>
<comment type="caution">
    <text evidence="1">The sequence shown here is derived from an EMBL/GenBank/DDBJ whole genome shotgun (WGS) entry which is preliminary data.</text>
</comment>
<dbReference type="InterPro" id="IPR036291">
    <property type="entry name" value="NAD(P)-bd_dom_sf"/>
</dbReference>
<dbReference type="Proteomes" id="UP000663881">
    <property type="component" value="Unassembled WGS sequence"/>
</dbReference>
<evidence type="ECO:0000313" key="2">
    <source>
        <dbReference type="Proteomes" id="UP000663881"/>
    </source>
</evidence>
<protein>
    <submittedName>
        <fullName evidence="1">Uncharacterized protein</fullName>
    </submittedName>
</protein>
<proteinExistence type="predicted"/>
<gene>
    <name evidence="1" type="ORF">OKA104_LOCUS51222</name>
</gene>
<dbReference type="SUPFAM" id="SSF51735">
    <property type="entry name" value="NAD(P)-binding Rossmann-fold domains"/>
    <property type="match status" value="1"/>
</dbReference>
<dbReference type="AlphaFoldDB" id="A0A820P1E5"/>
<sequence>MSSSLDGKVAIVTGSAGGLGKVIAKHLLAAGAQVVLCDINE</sequence>